<protein>
    <submittedName>
        <fullName evidence="2">Sulfotransferase</fullName>
    </submittedName>
</protein>
<organism evidence="2 3">
    <name type="scientific">Plakobranchus ocellatus</name>
    <dbReference type="NCBI Taxonomy" id="259542"/>
    <lineage>
        <taxon>Eukaryota</taxon>
        <taxon>Metazoa</taxon>
        <taxon>Spiralia</taxon>
        <taxon>Lophotrochozoa</taxon>
        <taxon>Mollusca</taxon>
        <taxon>Gastropoda</taxon>
        <taxon>Heterobranchia</taxon>
        <taxon>Euthyneura</taxon>
        <taxon>Panpulmonata</taxon>
        <taxon>Sacoglossa</taxon>
        <taxon>Placobranchoidea</taxon>
        <taxon>Plakobranchidae</taxon>
        <taxon>Plakobranchus</taxon>
    </lineage>
</organism>
<feature type="signal peptide" evidence="1">
    <location>
        <begin position="1"/>
        <end position="21"/>
    </location>
</feature>
<comment type="caution">
    <text evidence="2">The sequence shown here is derived from an EMBL/GenBank/DDBJ whole genome shotgun (WGS) entry which is preliminary data.</text>
</comment>
<keyword evidence="1" id="KW-0732">Signal</keyword>
<proteinExistence type="predicted"/>
<evidence type="ECO:0000256" key="1">
    <source>
        <dbReference type="SAM" id="SignalP"/>
    </source>
</evidence>
<dbReference type="AlphaFoldDB" id="A0AAV3Z3T3"/>
<evidence type="ECO:0000313" key="2">
    <source>
        <dbReference type="EMBL" id="GFN89274.1"/>
    </source>
</evidence>
<keyword evidence="3" id="KW-1185">Reference proteome</keyword>
<evidence type="ECO:0000313" key="3">
    <source>
        <dbReference type="Proteomes" id="UP000735302"/>
    </source>
</evidence>
<dbReference type="EMBL" id="BLXT01001916">
    <property type="protein sequence ID" value="GFN89274.1"/>
    <property type="molecule type" value="Genomic_DNA"/>
</dbReference>
<name>A0AAV3Z3T3_9GAST</name>
<feature type="chain" id="PRO_5043898652" evidence="1">
    <location>
        <begin position="22"/>
        <end position="139"/>
    </location>
</feature>
<reference evidence="2 3" key="1">
    <citation type="journal article" date="2021" name="Elife">
        <title>Chloroplast acquisition without the gene transfer in kleptoplastic sea slugs, Plakobranchus ocellatus.</title>
        <authorList>
            <person name="Maeda T."/>
            <person name="Takahashi S."/>
            <person name="Yoshida T."/>
            <person name="Shimamura S."/>
            <person name="Takaki Y."/>
            <person name="Nagai Y."/>
            <person name="Toyoda A."/>
            <person name="Suzuki Y."/>
            <person name="Arimoto A."/>
            <person name="Ishii H."/>
            <person name="Satoh N."/>
            <person name="Nishiyama T."/>
            <person name="Hasebe M."/>
            <person name="Maruyama T."/>
            <person name="Minagawa J."/>
            <person name="Obokata J."/>
            <person name="Shigenobu S."/>
        </authorList>
    </citation>
    <scope>NUCLEOTIDE SEQUENCE [LARGE SCALE GENOMIC DNA]</scope>
</reference>
<sequence>MYWMALVGVLILLLWVCALTAVLVPLYQREVSLSVHTKTLPVHTKAVPVHTNLLPVHTKSFPVHTKSLPVHTKSLPAPIRTLPVHTKSLPNTNFSLQNNASASRYSCIDRHATLYARAEDLFCLPSIYEGTEVDMLHAS</sequence>
<dbReference type="Proteomes" id="UP000735302">
    <property type="component" value="Unassembled WGS sequence"/>
</dbReference>
<gene>
    <name evidence="2" type="ORF">PoB_001578000</name>
</gene>
<accession>A0AAV3Z3T3</accession>